<comment type="caution">
    <text evidence="1">The sequence shown here is derived from an EMBL/GenBank/DDBJ whole genome shotgun (WGS) entry which is preliminary data.</text>
</comment>
<dbReference type="InterPro" id="IPR036291">
    <property type="entry name" value="NAD(P)-bd_dom_sf"/>
</dbReference>
<evidence type="ECO:0000313" key="1">
    <source>
        <dbReference type="EMBL" id="KAG1305501.1"/>
    </source>
</evidence>
<sequence>MSLPIPVIDKKKSKYILITHCDSYLGRILAIHLAEEISKHDKKKHWFVRAMCKEKTKFRKEFEKRGIEVKEVDYESQKMITEAMEGRIKTMIFNPLTDEDRLVTEAINVLDVARKKKIGYVVMVSLQLDQYGKWVVFRISFIQQYLYFWTKMIESKAMMGMPIAQTDNLETVHVKDICNCVAQAALTKKSMVWDAHVYLEKRVYDLKSVPSFTLYNITKSLLDSLKEDGGKVPDVHTVVLTEEQMRNYLQLVARGTKSKELTHLLDSASINLPPAAKPGLVQNTVYGLTRLLFTQTREEDDPNWYPYPDDLTPFSIQLIMSHFQLARNPQWMPVVGSPTDIRDITGRDPIAVSKFFMNNRRRFRGNNLI</sequence>
<evidence type="ECO:0000313" key="2">
    <source>
        <dbReference type="Proteomes" id="UP000716291"/>
    </source>
</evidence>
<name>A0A9P6X511_RHIOR</name>
<dbReference type="Proteomes" id="UP000716291">
    <property type="component" value="Unassembled WGS sequence"/>
</dbReference>
<accession>A0A9P6X511</accession>
<dbReference type="AlphaFoldDB" id="A0A9P6X511"/>
<protein>
    <submittedName>
        <fullName evidence="1">Uncharacterized protein</fullName>
    </submittedName>
</protein>
<dbReference type="EMBL" id="JAANQT010001353">
    <property type="protein sequence ID" value="KAG1305501.1"/>
    <property type="molecule type" value="Genomic_DNA"/>
</dbReference>
<dbReference type="Gene3D" id="3.40.50.720">
    <property type="entry name" value="NAD(P)-binding Rossmann-like Domain"/>
    <property type="match status" value="1"/>
</dbReference>
<reference evidence="1" key="1">
    <citation type="journal article" date="2020" name="Microb. Genom.">
        <title>Genetic diversity of clinical and environmental Mucorales isolates obtained from an investigation of mucormycosis cases among solid organ transplant recipients.</title>
        <authorList>
            <person name="Nguyen M.H."/>
            <person name="Kaul D."/>
            <person name="Muto C."/>
            <person name="Cheng S.J."/>
            <person name="Richter R.A."/>
            <person name="Bruno V.M."/>
            <person name="Liu G."/>
            <person name="Beyhan S."/>
            <person name="Sundermann A.J."/>
            <person name="Mounaud S."/>
            <person name="Pasculle A.W."/>
            <person name="Nierman W.C."/>
            <person name="Driscoll E."/>
            <person name="Cumbie R."/>
            <person name="Clancy C.J."/>
            <person name="Dupont C.L."/>
        </authorList>
    </citation>
    <scope>NUCLEOTIDE SEQUENCE</scope>
    <source>
        <strain evidence="1">GL11</strain>
    </source>
</reference>
<gene>
    <name evidence="1" type="ORF">G6F64_008331</name>
</gene>
<organism evidence="1 2">
    <name type="scientific">Rhizopus oryzae</name>
    <name type="common">Mucormycosis agent</name>
    <name type="synonym">Rhizopus arrhizus var. delemar</name>
    <dbReference type="NCBI Taxonomy" id="64495"/>
    <lineage>
        <taxon>Eukaryota</taxon>
        <taxon>Fungi</taxon>
        <taxon>Fungi incertae sedis</taxon>
        <taxon>Mucoromycota</taxon>
        <taxon>Mucoromycotina</taxon>
        <taxon>Mucoromycetes</taxon>
        <taxon>Mucorales</taxon>
        <taxon>Mucorineae</taxon>
        <taxon>Rhizopodaceae</taxon>
        <taxon>Rhizopus</taxon>
    </lineage>
</organism>
<proteinExistence type="predicted"/>
<dbReference type="SUPFAM" id="SSF51735">
    <property type="entry name" value="NAD(P)-binding Rossmann-fold domains"/>
    <property type="match status" value="1"/>
</dbReference>
<keyword evidence="2" id="KW-1185">Reference proteome</keyword>